<accession>A0A7C3V0A1</accession>
<sequence>MRILLLLLLLFFSCSPERDNPYDPNSPFYQGKTTISGRVATRTGLPIAGCRITVRPIQDDRPSLNVLTDQFGRYEIRDCPVESLLIRAEKDGFVSESLLFLPLIYKEDTVNFVLEGLPKFLSFSVASYFYARHIPRDSCVLNLKAEVKDEEGQGDINEVFGVIEGLPDTIPLFFKSGFLYENSIPEESLSVSLDEICGRSLEIVCSDIFGHFVASPPLSLIRVIRNPPEPISPVGGDSVSSRPSLYWSLPQYRFAYSQFLEVYLIRPNLEPILYSRYENLPAEADSFHLPDSLIPGFYYWQIGVRDIYNNRAKSAEAVFRTGARGGQ</sequence>
<keyword evidence="2" id="KW-0121">Carboxypeptidase</keyword>
<dbReference type="GO" id="GO:0004180">
    <property type="term" value="F:carboxypeptidase activity"/>
    <property type="evidence" value="ECO:0007669"/>
    <property type="project" value="UniProtKB-KW"/>
</dbReference>
<dbReference type="AlphaFoldDB" id="A0A7C3V0A1"/>
<dbReference type="InterPro" id="IPR008969">
    <property type="entry name" value="CarboxyPept-like_regulatory"/>
</dbReference>
<gene>
    <name evidence="2" type="ORF">ENX07_07575</name>
</gene>
<proteinExistence type="predicted"/>
<reference evidence="2" key="1">
    <citation type="journal article" date="2020" name="mSystems">
        <title>Genome- and Community-Level Interaction Insights into Carbon Utilization and Element Cycling Functions of Hydrothermarchaeota in Hydrothermal Sediment.</title>
        <authorList>
            <person name="Zhou Z."/>
            <person name="Liu Y."/>
            <person name="Xu W."/>
            <person name="Pan J."/>
            <person name="Luo Z.H."/>
            <person name="Li M."/>
        </authorList>
    </citation>
    <scope>NUCLEOTIDE SEQUENCE [LARGE SCALE GENOMIC DNA]</scope>
    <source>
        <strain evidence="2">SpSt-906</strain>
    </source>
</reference>
<keyword evidence="1" id="KW-0732">Signal</keyword>
<feature type="signal peptide" evidence="1">
    <location>
        <begin position="1"/>
        <end position="19"/>
    </location>
</feature>
<dbReference type="Gene3D" id="2.60.40.1120">
    <property type="entry name" value="Carboxypeptidase-like, regulatory domain"/>
    <property type="match status" value="1"/>
</dbReference>
<comment type="caution">
    <text evidence="2">The sequence shown here is derived from an EMBL/GenBank/DDBJ whole genome shotgun (WGS) entry which is preliminary data.</text>
</comment>
<evidence type="ECO:0000313" key="2">
    <source>
        <dbReference type="EMBL" id="HGE99907.1"/>
    </source>
</evidence>
<keyword evidence="2" id="KW-0645">Protease</keyword>
<dbReference type="EMBL" id="DTMQ01000046">
    <property type="protein sequence ID" value="HGE99907.1"/>
    <property type="molecule type" value="Genomic_DNA"/>
</dbReference>
<dbReference type="Pfam" id="PF13620">
    <property type="entry name" value="CarboxypepD_reg"/>
    <property type="match status" value="1"/>
</dbReference>
<feature type="chain" id="PRO_5027654304" evidence="1">
    <location>
        <begin position="20"/>
        <end position="327"/>
    </location>
</feature>
<organism evidence="2">
    <name type="scientific">candidate division WOR-3 bacterium</name>
    <dbReference type="NCBI Taxonomy" id="2052148"/>
    <lineage>
        <taxon>Bacteria</taxon>
        <taxon>Bacteria division WOR-3</taxon>
    </lineage>
</organism>
<keyword evidence="2" id="KW-0378">Hydrolase</keyword>
<name>A0A7C3V0A1_UNCW3</name>
<protein>
    <submittedName>
        <fullName evidence="2">Carboxypeptidase regulatory-like domain-containing protein</fullName>
    </submittedName>
</protein>
<evidence type="ECO:0000256" key="1">
    <source>
        <dbReference type="SAM" id="SignalP"/>
    </source>
</evidence>
<dbReference type="SUPFAM" id="SSF49464">
    <property type="entry name" value="Carboxypeptidase regulatory domain-like"/>
    <property type="match status" value="1"/>
</dbReference>